<dbReference type="PANTHER" id="PTHR44196:SF1">
    <property type="entry name" value="DEHYDROGENASE_REDUCTASE SDR FAMILY MEMBER 7B"/>
    <property type="match status" value="1"/>
</dbReference>
<evidence type="ECO:0000256" key="1">
    <source>
        <dbReference type="ARBA" id="ARBA00006484"/>
    </source>
</evidence>
<dbReference type="PANTHER" id="PTHR44196">
    <property type="entry name" value="DEHYDROGENASE/REDUCTASE SDR FAMILY MEMBER 7B"/>
    <property type="match status" value="1"/>
</dbReference>
<name>A0A090QIY3_9GAMM</name>
<keyword evidence="3" id="KW-0812">Transmembrane</keyword>
<dbReference type="SMART" id="SM00822">
    <property type="entry name" value="PKS_KR"/>
    <property type="match status" value="1"/>
</dbReference>
<dbReference type="SUPFAM" id="SSF51735">
    <property type="entry name" value="NAD(P)-binding Rossmann-fold domains"/>
    <property type="match status" value="1"/>
</dbReference>
<dbReference type="STRING" id="754436.JCM19237_5779"/>
<keyword evidence="2" id="KW-0560">Oxidoreductase</keyword>
<comment type="caution">
    <text evidence="5">The sequence shown here is derived from an EMBL/GenBank/DDBJ whole genome shotgun (WGS) entry which is preliminary data.</text>
</comment>
<comment type="similarity">
    <text evidence="1">Belongs to the short-chain dehydrogenases/reductases (SDR) family.</text>
</comment>
<dbReference type="GO" id="GO:0016491">
    <property type="term" value="F:oxidoreductase activity"/>
    <property type="evidence" value="ECO:0007669"/>
    <property type="project" value="UniProtKB-KW"/>
</dbReference>
<evidence type="ECO:0000256" key="2">
    <source>
        <dbReference type="ARBA" id="ARBA00023002"/>
    </source>
</evidence>
<dbReference type="EMBL" id="BBMN01000001">
    <property type="protein sequence ID" value="GAL02886.1"/>
    <property type="molecule type" value="Genomic_DNA"/>
</dbReference>
<keyword evidence="3" id="KW-1133">Transmembrane helix</keyword>
<evidence type="ECO:0000313" key="5">
    <source>
        <dbReference type="EMBL" id="GAL02886.1"/>
    </source>
</evidence>
<gene>
    <name evidence="5" type="ORF">JCM19237_5779</name>
</gene>
<reference evidence="5 6" key="1">
    <citation type="journal article" date="2014" name="Genome Announc.">
        <title>Draft Genome Sequences of Two Vibrionaceae Species, Vibrio ponticus C121 and Photobacterium aphoticum C119, Isolated as Coral Reef Microbiota.</title>
        <authorList>
            <person name="Al-saari N."/>
            <person name="Meirelles P.M."/>
            <person name="Mino S."/>
            <person name="Suda W."/>
            <person name="Oshima K."/>
            <person name="Hattori M."/>
            <person name="Ohkuma M."/>
            <person name="Thompson F.L."/>
            <person name="Gomez-Gil B."/>
            <person name="Sawabe T."/>
            <person name="Sawabe T."/>
        </authorList>
    </citation>
    <scope>NUCLEOTIDE SEQUENCE [LARGE SCALE GENOMIC DNA]</scope>
    <source>
        <strain evidence="5 6">JCM 19237</strain>
    </source>
</reference>
<dbReference type="Proteomes" id="UP000029227">
    <property type="component" value="Unassembled WGS sequence"/>
</dbReference>
<dbReference type="AlphaFoldDB" id="A0A090QIY3"/>
<protein>
    <submittedName>
        <fullName evidence="5">Oxidoreductase</fullName>
    </submittedName>
</protein>
<sequence>MVNQTEQHSDHAAENASVHAAKVVLPKNVLITGASSGIGRQLALDYAEQGWTVFACGQNAERLAQLANAHQNIQTVQFDMTDLTETQTALQALPVVPALIILNAGTCEYIEHGEIDTDLFRRVFEVNVFGTLHCIQALQTQFDSMTHLVLMGSTASYVPLPCAEAYGASKAAIAYLANTLALDLESQGVTVSLVSPGFVETPLTDKNDFPMPMRVPVAFASEKIQAGIAAKKREIHFPLTFSLFLKSIALLPLPMQLWVVKRMTRKSA</sequence>
<dbReference type="PROSITE" id="PS00061">
    <property type="entry name" value="ADH_SHORT"/>
    <property type="match status" value="1"/>
</dbReference>
<evidence type="ECO:0000256" key="3">
    <source>
        <dbReference type="SAM" id="Phobius"/>
    </source>
</evidence>
<dbReference type="Gene3D" id="3.40.50.720">
    <property type="entry name" value="NAD(P)-binding Rossmann-like Domain"/>
    <property type="match status" value="1"/>
</dbReference>
<dbReference type="InterPro" id="IPR002347">
    <property type="entry name" value="SDR_fam"/>
</dbReference>
<dbReference type="eggNOG" id="COG0300">
    <property type="taxonomic scope" value="Bacteria"/>
</dbReference>
<dbReference type="Pfam" id="PF00106">
    <property type="entry name" value="adh_short"/>
    <property type="match status" value="1"/>
</dbReference>
<proteinExistence type="inferred from homology"/>
<feature type="domain" description="Ketoreductase" evidence="4">
    <location>
        <begin position="27"/>
        <end position="202"/>
    </location>
</feature>
<dbReference type="InterPro" id="IPR020904">
    <property type="entry name" value="Sc_DH/Rdtase_CS"/>
</dbReference>
<accession>A0A090QIY3</accession>
<dbReference type="GO" id="GO:0016020">
    <property type="term" value="C:membrane"/>
    <property type="evidence" value="ECO:0007669"/>
    <property type="project" value="TreeGrafter"/>
</dbReference>
<evidence type="ECO:0000313" key="6">
    <source>
        <dbReference type="Proteomes" id="UP000029227"/>
    </source>
</evidence>
<keyword evidence="3" id="KW-0472">Membrane</keyword>
<feature type="transmembrane region" description="Helical" evidence="3">
    <location>
        <begin position="239"/>
        <end position="260"/>
    </location>
</feature>
<organism evidence="5 6">
    <name type="scientific">Photobacterium aphoticum</name>
    <dbReference type="NCBI Taxonomy" id="754436"/>
    <lineage>
        <taxon>Bacteria</taxon>
        <taxon>Pseudomonadati</taxon>
        <taxon>Pseudomonadota</taxon>
        <taxon>Gammaproteobacteria</taxon>
        <taxon>Vibrionales</taxon>
        <taxon>Vibrionaceae</taxon>
        <taxon>Photobacterium</taxon>
    </lineage>
</organism>
<evidence type="ECO:0000259" key="4">
    <source>
        <dbReference type="SMART" id="SM00822"/>
    </source>
</evidence>
<dbReference type="InterPro" id="IPR036291">
    <property type="entry name" value="NAD(P)-bd_dom_sf"/>
</dbReference>
<dbReference type="PRINTS" id="PR00081">
    <property type="entry name" value="GDHRDH"/>
</dbReference>
<dbReference type="InterPro" id="IPR057326">
    <property type="entry name" value="KR_dom"/>
</dbReference>